<evidence type="ECO:0000313" key="9">
    <source>
        <dbReference type="EMBL" id="MBB3208201.1"/>
    </source>
</evidence>
<evidence type="ECO:0000256" key="1">
    <source>
        <dbReference type="ARBA" id="ARBA00004651"/>
    </source>
</evidence>
<dbReference type="PANTHER" id="PTHR30354:SF22">
    <property type="entry name" value="HIGH-AFFINITY GLUCONATE TRANSPORTER"/>
    <property type="match status" value="1"/>
</dbReference>
<dbReference type="GO" id="GO:0005886">
    <property type="term" value="C:plasma membrane"/>
    <property type="evidence" value="ECO:0007669"/>
    <property type="project" value="UniProtKB-SubCell"/>
</dbReference>
<keyword evidence="4 8" id="KW-0812">Transmembrane</keyword>
<comment type="caution">
    <text evidence="9">The sequence shown here is derived from an EMBL/GenBank/DDBJ whole genome shotgun (WGS) entry which is preliminary data.</text>
</comment>
<organism evidence="9 10">
    <name type="scientific">Aporhodopirellula rubra</name>
    <dbReference type="NCBI Taxonomy" id="980271"/>
    <lineage>
        <taxon>Bacteria</taxon>
        <taxon>Pseudomonadati</taxon>
        <taxon>Planctomycetota</taxon>
        <taxon>Planctomycetia</taxon>
        <taxon>Pirellulales</taxon>
        <taxon>Pirellulaceae</taxon>
        <taxon>Aporhodopirellula</taxon>
    </lineage>
</organism>
<reference evidence="9 10" key="1">
    <citation type="submission" date="2020-08" db="EMBL/GenBank/DDBJ databases">
        <title>Genomic Encyclopedia of Type Strains, Phase III (KMG-III): the genomes of soil and plant-associated and newly described type strains.</title>
        <authorList>
            <person name="Whitman W."/>
        </authorList>
    </citation>
    <scope>NUCLEOTIDE SEQUENCE [LARGE SCALE GENOMIC DNA]</scope>
    <source>
        <strain evidence="9 10">CECT 8075</strain>
    </source>
</reference>
<name>A0A7W5E131_9BACT</name>
<feature type="transmembrane region" description="Helical" evidence="8">
    <location>
        <begin position="171"/>
        <end position="195"/>
    </location>
</feature>
<feature type="transmembrane region" description="Helical" evidence="8">
    <location>
        <begin position="561"/>
        <end position="579"/>
    </location>
</feature>
<feature type="transmembrane region" description="Helical" evidence="8">
    <location>
        <begin position="502"/>
        <end position="521"/>
    </location>
</feature>
<feature type="transmembrane region" description="Helical" evidence="8">
    <location>
        <begin position="131"/>
        <end position="150"/>
    </location>
</feature>
<feature type="transmembrane region" description="Helical" evidence="8">
    <location>
        <begin position="586"/>
        <end position="603"/>
    </location>
</feature>
<evidence type="ECO:0000256" key="2">
    <source>
        <dbReference type="ARBA" id="ARBA00022448"/>
    </source>
</evidence>
<sequence length="652" mass="68744">MPFPAPFLARFGLLLVLFGAFASVPIQSAIAAEQSTSEQSSALMNASVSSIDFIVFGDVTPALADTPIDWWPAVFVLIGIISVLTLIIGLKLNAFLALILSAILVSILVGFDTGAGMGERMGAVVSAFGNSAAGVGIVIAMAAIIGKCMLDSGSADRIVRTAVEMTGEKKASLGLMISGFILAIPVFFDTVFYLLVPLARSLHRRTGKNYLRYLMAIATGGCITHTLVPPTPGPLLVAAILHVDIGMMMIIGAAVAIPSAIIGLLFSIYSDKKSPIPMRPLGANDDRHQPLEESKLPGLFASLLPVILPVVLIGAGTLATTLADREDRASVLTTDIEDFDLLAQRFASATEKSPAGRILSSELLNEKQRSRLTNAAKNDGEKEAVVAVINEALLDPEYYSQEAFADVAMPDVTAQLMKADQVRMKPVDRRRMNRALLDAAYPELIAAQRWESPMRKTANSLGLWSNPNFALLLAALAAMLTFKIVRSLSWRELNVDVEESLMSGGVIILITAAGGAFGAMLSQTGIGETIQQYFSGQSASGIAILLLAWAVAAVLKVAQGSSTVAMIVGAGMIAAIMGGEEPPFNMVYVATAVGSGSLMGSWMNDSGFWVFAKMGGLTEAEALKTWTPLLATLSVGGLITTIILSQILPIAG</sequence>
<dbReference type="Proteomes" id="UP000536179">
    <property type="component" value="Unassembled WGS sequence"/>
</dbReference>
<dbReference type="AlphaFoldDB" id="A0A7W5E131"/>
<evidence type="ECO:0000256" key="8">
    <source>
        <dbReference type="SAM" id="Phobius"/>
    </source>
</evidence>
<dbReference type="GO" id="GO:0015128">
    <property type="term" value="F:gluconate transmembrane transporter activity"/>
    <property type="evidence" value="ECO:0007669"/>
    <property type="project" value="InterPro"/>
</dbReference>
<feature type="transmembrane region" description="Helical" evidence="8">
    <location>
        <begin position="461"/>
        <end position="482"/>
    </location>
</feature>
<evidence type="ECO:0000256" key="5">
    <source>
        <dbReference type="ARBA" id="ARBA00022989"/>
    </source>
</evidence>
<keyword evidence="10" id="KW-1185">Reference proteome</keyword>
<dbReference type="EMBL" id="JACHXU010000014">
    <property type="protein sequence ID" value="MBB3208201.1"/>
    <property type="molecule type" value="Genomic_DNA"/>
</dbReference>
<dbReference type="Pfam" id="PF02447">
    <property type="entry name" value="GntP_permease"/>
    <property type="match status" value="2"/>
</dbReference>
<evidence type="ECO:0000256" key="7">
    <source>
        <dbReference type="ARBA" id="ARBA00049663"/>
    </source>
</evidence>
<feature type="transmembrane region" description="Helical" evidence="8">
    <location>
        <begin position="210"/>
        <end position="228"/>
    </location>
</feature>
<keyword evidence="5 8" id="KW-1133">Transmembrane helix</keyword>
<feature type="transmembrane region" description="Helical" evidence="8">
    <location>
        <begin position="533"/>
        <end position="555"/>
    </location>
</feature>
<comment type="similarity">
    <text evidence="7">Belongs to the GntP permease family.</text>
</comment>
<keyword evidence="3" id="KW-1003">Cell membrane</keyword>
<dbReference type="InterPro" id="IPR003474">
    <property type="entry name" value="Glcn_transporter"/>
</dbReference>
<feature type="transmembrane region" description="Helical" evidence="8">
    <location>
        <begin position="70"/>
        <end position="88"/>
    </location>
</feature>
<feature type="transmembrane region" description="Helical" evidence="8">
    <location>
        <begin position="95"/>
        <end position="111"/>
    </location>
</feature>
<keyword evidence="6 8" id="KW-0472">Membrane</keyword>
<accession>A0A7W5E131</accession>
<evidence type="ECO:0000313" key="10">
    <source>
        <dbReference type="Proteomes" id="UP000536179"/>
    </source>
</evidence>
<feature type="transmembrane region" description="Helical" evidence="8">
    <location>
        <begin position="235"/>
        <end position="268"/>
    </location>
</feature>
<gene>
    <name evidence="9" type="ORF">FHS27_004028</name>
</gene>
<proteinExistence type="inferred from homology"/>
<evidence type="ECO:0000256" key="6">
    <source>
        <dbReference type="ARBA" id="ARBA00023136"/>
    </source>
</evidence>
<dbReference type="PANTHER" id="PTHR30354">
    <property type="entry name" value="GNT FAMILY GLUCONATE TRANSPORTER"/>
    <property type="match status" value="1"/>
</dbReference>
<protein>
    <submittedName>
        <fullName evidence="9">H+/gluconate symporter-like permease</fullName>
    </submittedName>
</protein>
<evidence type="ECO:0000256" key="4">
    <source>
        <dbReference type="ARBA" id="ARBA00022692"/>
    </source>
</evidence>
<comment type="subcellular location">
    <subcellularLocation>
        <location evidence="1">Cell membrane</location>
        <topology evidence="1">Multi-pass membrane protein</topology>
    </subcellularLocation>
</comment>
<evidence type="ECO:0000256" key="3">
    <source>
        <dbReference type="ARBA" id="ARBA00022475"/>
    </source>
</evidence>
<feature type="transmembrane region" description="Helical" evidence="8">
    <location>
        <begin position="623"/>
        <end position="644"/>
    </location>
</feature>
<keyword evidence="2" id="KW-0813">Transport</keyword>